<feature type="compositionally biased region" description="Low complexity" evidence="15">
    <location>
        <begin position="1980"/>
        <end position="1999"/>
    </location>
</feature>
<dbReference type="FunFam" id="2.30.42.10:FF:000102">
    <property type="entry name" value="Putative pro-interleukin-16"/>
    <property type="match status" value="1"/>
</dbReference>
<feature type="compositionally biased region" description="Polar residues" evidence="15">
    <location>
        <begin position="2233"/>
        <end position="2246"/>
    </location>
</feature>
<dbReference type="Ensembl" id="ENSBIXT00000044868.1">
    <property type="protein sequence ID" value="ENSBIXP00000033508.1"/>
    <property type="gene ID" value="ENSBIXG00000016310.1"/>
</dbReference>
<dbReference type="GO" id="GO:0005576">
    <property type="term" value="C:extracellular region"/>
    <property type="evidence" value="ECO:0007669"/>
    <property type="project" value="UniProtKB-SubCell"/>
</dbReference>
<evidence type="ECO:0000256" key="3">
    <source>
        <dbReference type="ARBA" id="ARBA00004496"/>
    </source>
</evidence>
<feature type="domain" description="PDZ" evidence="16">
    <location>
        <begin position="2569"/>
        <end position="2654"/>
    </location>
</feature>
<feature type="compositionally biased region" description="Basic and acidic residues" evidence="15">
    <location>
        <begin position="229"/>
        <end position="247"/>
    </location>
</feature>
<feature type="domain" description="PDZ" evidence="16">
    <location>
        <begin position="2440"/>
        <end position="2512"/>
    </location>
</feature>
<evidence type="ECO:0000256" key="12">
    <source>
        <dbReference type="ARBA" id="ARBA00065330"/>
    </source>
</evidence>
<feature type="region of interest" description="Disordered" evidence="15">
    <location>
        <begin position="1924"/>
        <end position="2075"/>
    </location>
</feature>
<feature type="compositionally biased region" description="Low complexity" evidence="15">
    <location>
        <begin position="2190"/>
        <end position="2203"/>
    </location>
</feature>
<evidence type="ECO:0000256" key="10">
    <source>
        <dbReference type="ARBA" id="ARBA00022889"/>
    </source>
</evidence>
<feature type="compositionally biased region" description="Basic and acidic residues" evidence="15">
    <location>
        <begin position="1507"/>
        <end position="1519"/>
    </location>
</feature>
<feature type="compositionally biased region" description="Low complexity" evidence="15">
    <location>
        <begin position="189"/>
        <end position="202"/>
    </location>
</feature>
<evidence type="ECO:0000256" key="13">
    <source>
        <dbReference type="ARBA" id="ARBA00072733"/>
    </source>
</evidence>
<feature type="compositionally biased region" description="Polar residues" evidence="15">
    <location>
        <begin position="949"/>
        <end position="966"/>
    </location>
</feature>
<feature type="region of interest" description="Disordered" evidence="15">
    <location>
        <begin position="535"/>
        <end position="578"/>
    </location>
</feature>
<feature type="region of interest" description="Disordered" evidence="15">
    <location>
        <begin position="1625"/>
        <end position="1906"/>
    </location>
</feature>
<dbReference type="Gene3D" id="2.30.42.10">
    <property type="match status" value="5"/>
</dbReference>
<feature type="compositionally biased region" description="Low complexity" evidence="15">
    <location>
        <begin position="1843"/>
        <end position="1861"/>
    </location>
</feature>
<dbReference type="CDD" id="cd23061">
    <property type="entry name" value="PDZ1_PDZD2-like"/>
    <property type="match status" value="1"/>
</dbReference>
<dbReference type="GO" id="GO:0005634">
    <property type="term" value="C:nucleus"/>
    <property type="evidence" value="ECO:0007669"/>
    <property type="project" value="UniProtKB-SubCell"/>
</dbReference>
<evidence type="ECO:0000256" key="8">
    <source>
        <dbReference type="ARBA" id="ARBA00022737"/>
    </source>
</evidence>
<feature type="compositionally biased region" description="Polar residues" evidence="15">
    <location>
        <begin position="2287"/>
        <end position="2297"/>
    </location>
</feature>
<evidence type="ECO:0000256" key="5">
    <source>
        <dbReference type="ARBA" id="ARBA00022490"/>
    </source>
</evidence>
<dbReference type="InterPro" id="IPR001478">
    <property type="entry name" value="PDZ"/>
</dbReference>
<feature type="compositionally biased region" description="Polar residues" evidence="15">
    <location>
        <begin position="1539"/>
        <end position="1548"/>
    </location>
</feature>
<dbReference type="CDD" id="cd06759">
    <property type="entry name" value="PDZ3_PDZD2-PDZ1_hPro-IL-16-like"/>
    <property type="match status" value="1"/>
</dbReference>
<comment type="subcellular location">
    <subcellularLocation>
        <location evidence="3">Cytoplasm</location>
    </subcellularLocation>
    <subcellularLocation>
        <location evidence="2">Endoplasmic reticulum</location>
    </subcellularLocation>
    <subcellularLocation>
        <location evidence="1">Nucleus</location>
    </subcellularLocation>
    <subcellularLocation>
        <location evidence="4">Secreted</location>
    </subcellularLocation>
</comment>
<dbReference type="InterPro" id="IPR036034">
    <property type="entry name" value="PDZ_sf"/>
</dbReference>
<feature type="compositionally biased region" description="Basic and acidic residues" evidence="15">
    <location>
        <begin position="2250"/>
        <end position="2261"/>
    </location>
</feature>
<evidence type="ECO:0000256" key="11">
    <source>
        <dbReference type="ARBA" id="ARBA00023242"/>
    </source>
</evidence>
<feature type="compositionally biased region" description="Basic residues" evidence="15">
    <location>
        <begin position="1699"/>
        <end position="1712"/>
    </location>
</feature>
<feature type="compositionally biased region" description="Acidic residues" evidence="15">
    <location>
        <begin position="820"/>
        <end position="834"/>
    </location>
</feature>
<feature type="compositionally biased region" description="Pro residues" evidence="15">
    <location>
        <begin position="1486"/>
        <end position="1495"/>
    </location>
</feature>
<dbReference type="PANTHER" id="PTHR11324:SF16">
    <property type="entry name" value="PDZ DOMAIN-CONTAINING PROTEIN 2"/>
    <property type="match status" value="1"/>
</dbReference>
<feature type="compositionally biased region" description="Polar residues" evidence="15">
    <location>
        <begin position="1627"/>
        <end position="1645"/>
    </location>
</feature>
<feature type="region of interest" description="Disordered" evidence="15">
    <location>
        <begin position="2525"/>
        <end position="2560"/>
    </location>
</feature>
<dbReference type="FunFam" id="2.30.42.10:FF:000217">
    <property type="entry name" value="PDZ domain containing 2"/>
    <property type="match status" value="1"/>
</dbReference>
<evidence type="ECO:0000259" key="16">
    <source>
        <dbReference type="PROSITE" id="PS50106"/>
    </source>
</evidence>
<gene>
    <name evidence="17" type="primary">PDZD2</name>
</gene>
<feature type="compositionally biased region" description="Basic and acidic residues" evidence="15">
    <location>
        <begin position="329"/>
        <end position="344"/>
    </location>
</feature>
<keyword evidence="5" id="KW-0963">Cytoplasm</keyword>
<feature type="compositionally biased region" description="Basic and acidic residues" evidence="15">
    <location>
        <begin position="927"/>
        <end position="942"/>
    </location>
</feature>
<evidence type="ECO:0000256" key="14">
    <source>
        <dbReference type="ARBA" id="ARBA00079969"/>
    </source>
</evidence>
<feature type="compositionally biased region" description="Gly residues" evidence="15">
    <location>
        <begin position="1248"/>
        <end position="1259"/>
    </location>
</feature>
<evidence type="ECO:0000256" key="1">
    <source>
        <dbReference type="ARBA" id="ARBA00004123"/>
    </source>
</evidence>
<feature type="region of interest" description="Disordered" evidence="15">
    <location>
        <begin position="2338"/>
        <end position="2387"/>
    </location>
</feature>
<dbReference type="Proteomes" id="UP000314981">
    <property type="component" value="Chromosome 20"/>
</dbReference>
<feature type="region of interest" description="Disordered" evidence="15">
    <location>
        <begin position="795"/>
        <end position="1335"/>
    </location>
</feature>
<keyword evidence="10" id="KW-0130">Cell adhesion</keyword>
<feature type="compositionally biased region" description="Low complexity" evidence="15">
    <location>
        <begin position="2269"/>
        <end position="2279"/>
    </location>
</feature>
<feature type="region of interest" description="Disordered" evidence="15">
    <location>
        <begin position="282"/>
        <end position="362"/>
    </location>
</feature>
<feature type="compositionally biased region" description="Basic and acidic residues" evidence="15">
    <location>
        <begin position="282"/>
        <end position="296"/>
    </location>
</feature>
<feature type="compositionally biased region" description="Polar residues" evidence="15">
    <location>
        <begin position="2037"/>
        <end position="2047"/>
    </location>
</feature>
<feature type="region of interest" description="Disordered" evidence="15">
    <location>
        <begin position="1461"/>
        <end position="1611"/>
    </location>
</feature>
<feature type="region of interest" description="Disordered" evidence="15">
    <location>
        <begin position="214"/>
        <end position="265"/>
    </location>
</feature>
<reference evidence="17" key="2">
    <citation type="submission" date="2025-08" db="UniProtKB">
        <authorList>
            <consortium name="Ensembl"/>
        </authorList>
    </citation>
    <scope>IDENTIFICATION</scope>
</reference>
<proteinExistence type="predicted"/>
<feature type="compositionally biased region" description="Polar residues" evidence="15">
    <location>
        <begin position="535"/>
        <end position="570"/>
    </location>
</feature>
<feature type="compositionally biased region" description="Polar residues" evidence="15">
    <location>
        <begin position="1212"/>
        <end position="1229"/>
    </location>
</feature>
<organism evidence="17 18">
    <name type="scientific">Bos indicus x Bos taurus</name>
    <name type="common">Hybrid cattle</name>
    <dbReference type="NCBI Taxonomy" id="30522"/>
    <lineage>
        <taxon>Eukaryota</taxon>
        <taxon>Metazoa</taxon>
        <taxon>Chordata</taxon>
        <taxon>Craniata</taxon>
        <taxon>Vertebrata</taxon>
        <taxon>Euteleostomi</taxon>
        <taxon>Mammalia</taxon>
        <taxon>Eutheria</taxon>
        <taxon>Laurasiatheria</taxon>
        <taxon>Artiodactyla</taxon>
        <taxon>Ruminantia</taxon>
        <taxon>Pecora</taxon>
        <taxon>Bovidae</taxon>
        <taxon>Bovinae</taxon>
        <taxon>Bos</taxon>
    </lineage>
</organism>
<evidence type="ECO:0000256" key="7">
    <source>
        <dbReference type="ARBA" id="ARBA00022553"/>
    </source>
</evidence>
<dbReference type="FunFam" id="2.30.42.10:FF:000188">
    <property type="entry name" value="PDZ domain containing 2"/>
    <property type="match status" value="1"/>
</dbReference>
<feature type="compositionally biased region" description="Basic residues" evidence="15">
    <location>
        <begin position="968"/>
        <end position="982"/>
    </location>
</feature>
<accession>A0A4W2EC52</accession>
<name>A0A4W2EC52_BOBOX</name>
<dbReference type="PROSITE" id="PS50106">
    <property type="entry name" value="PDZ"/>
    <property type="match status" value="5"/>
</dbReference>
<feature type="compositionally biased region" description="Polar residues" evidence="15">
    <location>
        <begin position="2529"/>
        <end position="2538"/>
    </location>
</feature>
<evidence type="ECO:0000256" key="15">
    <source>
        <dbReference type="SAM" id="MobiDB-lite"/>
    </source>
</evidence>
<feature type="compositionally biased region" description="Basic and acidic residues" evidence="15">
    <location>
        <begin position="1754"/>
        <end position="1763"/>
    </location>
</feature>
<feature type="compositionally biased region" description="Low complexity" evidence="15">
    <location>
        <begin position="1301"/>
        <end position="1316"/>
    </location>
</feature>
<feature type="domain" description="PDZ" evidence="16">
    <location>
        <begin position="584"/>
        <end position="654"/>
    </location>
</feature>
<dbReference type="CDD" id="cd06762">
    <property type="entry name" value="PDZ6_PDZD2-PDZ3_hPro-IL-16-like"/>
    <property type="match status" value="1"/>
</dbReference>
<reference evidence="17 18" key="1">
    <citation type="submission" date="2018-11" db="EMBL/GenBank/DDBJ databases">
        <title>Haplotype-resolved cattle genomes.</title>
        <authorList>
            <person name="Low W.Y."/>
            <person name="Tearle R."/>
            <person name="Bickhart D.M."/>
            <person name="Rosen B.D."/>
            <person name="Koren S."/>
            <person name="Rhie A."/>
            <person name="Hiendleder S."/>
            <person name="Phillippy A.M."/>
            <person name="Smith T.P.L."/>
            <person name="Williams J.L."/>
        </authorList>
    </citation>
    <scope>NUCLEOTIDE SEQUENCE [LARGE SCALE GENOMIC DNA]</scope>
</reference>
<dbReference type="SUPFAM" id="SSF50156">
    <property type="entry name" value="PDZ domain-like"/>
    <property type="match status" value="5"/>
</dbReference>
<feature type="region of interest" description="Disordered" evidence="15">
    <location>
        <begin position="1355"/>
        <end position="1446"/>
    </location>
</feature>
<keyword evidence="6" id="KW-0964">Secreted</keyword>
<evidence type="ECO:0000313" key="17">
    <source>
        <dbReference type="Ensembl" id="ENSBIXP00000033508.1"/>
    </source>
</evidence>
<keyword evidence="11" id="KW-0539">Nucleus</keyword>
<evidence type="ECO:0000256" key="4">
    <source>
        <dbReference type="ARBA" id="ARBA00004613"/>
    </source>
</evidence>
<protein>
    <recommendedName>
        <fullName evidence="13">PDZ domain-containing protein 2</fullName>
    </recommendedName>
    <alternativeName>
        <fullName evidence="14">PDZ domain-containing protein 3</fullName>
    </alternativeName>
</protein>
<keyword evidence="9" id="KW-0256">Endoplasmic reticulum</keyword>
<feature type="compositionally biased region" description="Basic and acidic residues" evidence="15">
    <location>
        <begin position="1676"/>
        <end position="1686"/>
    </location>
</feature>
<keyword evidence="8" id="KW-0677">Repeat</keyword>
<evidence type="ECO:0000256" key="6">
    <source>
        <dbReference type="ARBA" id="ARBA00022525"/>
    </source>
</evidence>
<feature type="region of interest" description="Disordered" evidence="15">
    <location>
        <begin position="2166"/>
        <end position="2299"/>
    </location>
</feature>
<feature type="compositionally biased region" description="Polar residues" evidence="15">
    <location>
        <begin position="687"/>
        <end position="699"/>
    </location>
</feature>
<feature type="compositionally biased region" description="Basic and acidic residues" evidence="15">
    <location>
        <begin position="1553"/>
        <end position="1572"/>
    </location>
</feature>
<keyword evidence="7" id="KW-0597">Phosphoprotein</keyword>
<feature type="compositionally biased region" description="Basic and acidic residues" evidence="15">
    <location>
        <begin position="1411"/>
        <end position="1421"/>
    </location>
</feature>
<dbReference type="PANTHER" id="PTHR11324">
    <property type="entry name" value="IL16-RELATED"/>
    <property type="match status" value="1"/>
</dbReference>
<dbReference type="SMART" id="SM00228">
    <property type="entry name" value="PDZ"/>
    <property type="match status" value="5"/>
</dbReference>
<feature type="compositionally biased region" description="Polar residues" evidence="15">
    <location>
        <begin position="856"/>
        <end position="866"/>
    </location>
</feature>
<feature type="region of interest" description="Disordered" evidence="15">
    <location>
        <begin position="687"/>
        <end position="706"/>
    </location>
</feature>
<dbReference type="CDD" id="cd06763">
    <property type="entry name" value="PDZ7_PDZD2-PDZ4_hPro-IL-16-like"/>
    <property type="match status" value="1"/>
</dbReference>
<feature type="region of interest" description="Disordered" evidence="15">
    <location>
        <begin position="732"/>
        <end position="778"/>
    </location>
</feature>
<dbReference type="FunFam" id="2.30.42.10:FF:000227">
    <property type="entry name" value="PDZ domain containing 2"/>
    <property type="match status" value="1"/>
</dbReference>
<feature type="compositionally biased region" description="Low complexity" evidence="15">
    <location>
        <begin position="752"/>
        <end position="763"/>
    </location>
</feature>
<evidence type="ECO:0000256" key="9">
    <source>
        <dbReference type="ARBA" id="ARBA00022824"/>
    </source>
</evidence>
<evidence type="ECO:0000313" key="18">
    <source>
        <dbReference type="Proteomes" id="UP000314981"/>
    </source>
</evidence>
<evidence type="ECO:0000256" key="2">
    <source>
        <dbReference type="ARBA" id="ARBA00004240"/>
    </source>
</evidence>
<dbReference type="Pfam" id="PF00595">
    <property type="entry name" value="PDZ"/>
    <property type="match status" value="4"/>
</dbReference>
<feature type="domain" description="PDZ" evidence="16">
    <location>
        <begin position="94"/>
        <end position="160"/>
    </location>
</feature>
<dbReference type="GO" id="GO:0005783">
    <property type="term" value="C:endoplasmic reticulum"/>
    <property type="evidence" value="ECO:0007669"/>
    <property type="project" value="UniProtKB-SubCell"/>
</dbReference>
<keyword evidence="18" id="KW-1185">Reference proteome</keyword>
<dbReference type="CDD" id="cd06760">
    <property type="entry name" value="PDZ4_PDZD2-PDZ2_hPro-IL-16-like"/>
    <property type="match status" value="1"/>
</dbReference>
<dbReference type="GO" id="GO:0007155">
    <property type="term" value="P:cell adhesion"/>
    <property type="evidence" value="ECO:0007669"/>
    <property type="project" value="UniProtKB-KW"/>
</dbReference>
<feature type="region of interest" description="Disordered" evidence="15">
    <location>
        <begin position="186"/>
        <end position="205"/>
    </location>
</feature>
<sequence length="2663" mass="280096">MPITQDNAGLHLPLLYQWLQNSLREGGDGPEQRLCQAAIQKLQEYIRLNFAVDESSIQPDRSPPGMEICTVYLTKELGDAETVGLSFGNIPVFGDYGEKRRGGKKRKTHQGPVLDVGCIWVTELRKNSPAGKSGKVRLRDEILSLNGQLMVGVDVSGASYLAEQCWNGGFIYLIMLRRFKHQVHSPYNGNSSNSSEPGETPTLELGDRTVKKGKRARKFGVIARPSTHKATEESKSSTGCELDHDPVSELDNGLDPELGNGHAFELENGPDLLKEVAGSHLDRSELDRGTEPRIPKTDAPLPTSNDKRRFSKSGKTDFQSSDCLARMPGTEEPHDACGPEESKGNLESPKQGSSKMKLKSRLSGGVHRLESVEEYNELMVRHGDPRARMLEVSRDGRKHSLPQLLDSTGTSQEYHIVKKSTRSLSTTQVESPWRLIRPSVISIIGLYKEKGKGLGFSIAGGRDCIRGQMGIFVKTIFPNGSAAEDGRLKEGDEILDVNGIPIKGLTFQEAIHTFKQIRSGLFVLTVRTKLLSPSLTPCSTPTHMSRSSSPNFNASGGTSAGASDEGSSSLGRKAPGPKDRIVMEVTLNKEPRVGLGIGACCLALENSPPGIYIHSLAPGSVAKMESNLSRGDQILEVNSVNVRHAALSKVHSILSKCPPGPVRLVIGRHPNPKVSEQEMDEVIARSTYQESKEASSSPGLGTPLKSPSFAKKDSLISESELSQYFAHDAPGPLSDFMVAGSEDEDPPGSGGSSSSVEPPSTSPAHKEPGKARANSLVSLGSQRASGLFHKQVTIARQASLPGSPEVLRNPLLRQRRVGCSDDDASDEEEFDGEGDCISLPGTLSGPSRPLTEDNSTHVSTASSKVTGINREEHPKKTLVSKASSVPLLGSSLDFQESLPGGVRDPLSHAASLLVPSEAPKGSPGCSGRKELSGSRSSPKLECRAGTGTQGPASTDSPSSLQQNDSLGSRHKPVARVSPHRKRPETEARPSSAESAQLTDGASDPCGADLKVQDSSIQVTVTGYRPGGTVEKESLDKPSVGDGRVPTEWGPGGALPHPDASHPTENPPAATSKQPGTGPDGSPDPLPSPGQKEAAHPDPSQTSVDTEPARRPEDPGGPESPRIPKSEDSTSPGTMAMARPDLREMRAAPNASSPCAARKAATPRGAGPMAEGAPSTGAGLPQDLMSGEKSQERVLGHHAKAPQTSAVLAPENCQGSALPQGTDSGSTSAPQAGLALPSLSDKAQEACGGASGPGCPGGNGRCPVTDIDRLLVEPDVSGARLPSPGKGDRLSREQAAQGPQLASGSPTPAPRRPGAAGPAPPPQWAGQPSVLDSINPDRHFTVNKSFLSNYSRNLSSLHEDSTSLSGLGDSTEPSVSLSSMYGDVEDSSSDPESFTEAPRAPPGDSWSPPHPRPPEPSHKGDATESEEEQVEICSTDGSPDRPSATALAPARVAACPALATALPPKDGALSQVGAEAGHTARFVPGTSTPPQPPPPLSDVSSQEAEPPEDARVSQDHRSPSEEDSGEATQPPPGTRPIPSSLGTLGSPNVVNGLEYDHLDDKAPPEKQEIDVHTAENQASFRACVPKNGDSALGNLHISGGQGPEDLLPKPKAISRRPLMAWFREINKNNHGTHPQSKTEMEQSTLLARSPDPKAQVLSSSHKKGVPVPDSPPPRLNLENKDLPRKSSVETLLSNCQKPKAGPKLKRLSIKSKSKVSSEVPAAHTGKTGSTEHRKALVSPQASHKMLSKVASHRFHTADHEELDKTAAAAPQSPQCVEGKLPPGTPGSLKPSASDSSIRMFVSPVTTPKTLPEQGGCGRLHPAVHAEPDRGFPAAPSPPKCGPESRAPLASPGPASPAALRSGTSTVAGKLEVPTPGQGEWSLSSQTDSAAEAALPGVTGDKRSKIIASEPLERTKQLKIIEIPKSTCGDILAERDRQGGLLSQSSHQEESEAGLCHQPGESSPNHPSFLPTRVSQVELEAQQRSVSLARLSSSSSPQLLARKADPGQMGNPLGVPRNGPPVGPVLDDHPYFTPRPATRTYSMPAQFSSHFGREGHTPQSPGRTPRDGQIPGTSGGLLEAKASRGAVLSLANGQGVYSVKPLLETSGSLPTTDEADVLSAQETSCQLTDRVTVTRRHHYSPQNWPHEATSFFSVKQRIKSFENLAHSDRPAAKAGASSFLSVSSKPPIGRRSSGSVVSGPLSHSSDPTARSLRRSLSSCSESQGEATTVVPPMTKSPSSMTLTVSRQTPADARNKGADSDPKRPPGPSGIPAPTATPASPAKRNKSSVRHTQASPLSRSKLQELRALSMPDLDKLCSEDFSAGPSAVLFKTELEIVPRRSLGSPAGGLAGSTALSCPKDGAERACPKATDPRAPSSAHDVGETAQDLPSGRSWSVNLQQLLVSAGDQQRLQSILSSVGSRSTVLTLIQEAKAQSENKEDICFIVLNKKEGSGLGFSVAGGTDVQPKSIVVHRVFSQGAASQEGTVSRGDFLLSLNGASLAGLAHGDVLKALHQAQLHKDVLMVIKKGSDQPRPSSRQEPPTANGKGLVSRKTSPLEPGTAGRSTAAHEALCVEVLKTSAGLGLSLDGGKSSMSGDGPLLVKRVYKGGAAEQAGTIEAGDEILAINGKSLVGLMHFDAWNIMKAVPEGPVQLVIRKHRNSSCSKHW</sequence>
<comment type="subunit">
    <text evidence="12">Interacts with SCN10A, CTNND2 and PKP4.</text>
</comment>
<feature type="domain" description="PDZ" evidence="16">
    <location>
        <begin position="443"/>
        <end position="529"/>
    </location>
</feature>
<reference evidence="17" key="3">
    <citation type="submission" date="2025-09" db="UniProtKB">
        <authorList>
            <consortium name="Ensembl"/>
        </authorList>
    </citation>
    <scope>IDENTIFICATION</scope>
</reference>